<feature type="transmembrane region" description="Helical" evidence="8">
    <location>
        <begin position="1007"/>
        <end position="1030"/>
    </location>
</feature>
<dbReference type="GO" id="GO:0016020">
    <property type="term" value="C:membrane"/>
    <property type="evidence" value="ECO:0007669"/>
    <property type="project" value="UniProtKB-SubCell"/>
</dbReference>
<feature type="transmembrane region" description="Helical" evidence="8">
    <location>
        <begin position="496"/>
        <end position="515"/>
    </location>
</feature>
<feature type="domain" description="SSD" evidence="9">
    <location>
        <begin position="420"/>
        <end position="552"/>
    </location>
</feature>
<feature type="transmembrane region" description="Helical" evidence="8">
    <location>
        <begin position="907"/>
        <end position="929"/>
    </location>
</feature>
<evidence type="ECO:0000256" key="2">
    <source>
        <dbReference type="ARBA" id="ARBA00022692"/>
    </source>
</evidence>
<feature type="transmembrane region" description="Helical" evidence="8">
    <location>
        <begin position="616"/>
        <end position="636"/>
    </location>
</feature>
<dbReference type="Proteomes" id="UP000014500">
    <property type="component" value="Unassembled WGS sequence"/>
</dbReference>
<dbReference type="eggNOG" id="KOG3664">
    <property type="taxonomic scope" value="Eukaryota"/>
</dbReference>
<comment type="similarity">
    <text evidence="6">Belongs to the dispatched family.</text>
</comment>
<dbReference type="OMA" id="NGLLAMC"/>
<evidence type="ECO:0000256" key="3">
    <source>
        <dbReference type="ARBA" id="ARBA00022989"/>
    </source>
</evidence>
<dbReference type="Pfam" id="PF12349">
    <property type="entry name" value="Sterol-sensing"/>
    <property type="match status" value="1"/>
</dbReference>
<keyword evidence="4 8" id="KW-0472">Membrane</keyword>
<dbReference type="PRINTS" id="PR00702">
    <property type="entry name" value="ACRIFLAVINRP"/>
</dbReference>
<dbReference type="PhylomeDB" id="T1JPJ7"/>
<dbReference type="PANTHER" id="PTHR45951">
    <property type="entry name" value="PROTEIN DISPATCHED-RELATED"/>
    <property type="match status" value="1"/>
</dbReference>
<feature type="transmembrane region" description="Helical" evidence="8">
    <location>
        <begin position="44"/>
        <end position="64"/>
    </location>
</feature>
<dbReference type="EnsemblMetazoa" id="SMAR015774-RA">
    <property type="protein sequence ID" value="SMAR015774-PA"/>
    <property type="gene ID" value="SMAR015774"/>
</dbReference>
<evidence type="ECO:0000256" key="7">
    <source>
        <dbReference type="SAM" id="MobiDB-lite"/>
    </source>
</evidence>
<dbReference type="InterPro" id="IPR053958">
    <property type="entry name" value="HMGCR/SNAP/NPC1-like_SSD"/>
</dbReference>
<dbReference type="InterPro" id="IPR000731">
    <property type="entry name" value="SSD"/>
</dbReference>
<keyword evidence="11" id="KW-1185">Reference proteome</keyword>
<proteinExistence type="inferred from homology"/>
<evidence type="ECO:0000259" key="9">
    <source>
        <dbReference type="PROSITE" id="PS50156"/>
    </source>
</evidence>
<comment type="subcellular location">
    <subcellularLocation>
        <location evidence="1">Membrane</location>
        <topology evidence="1">Multi-pass membrane protein</topology>
    </subcellularLocation>
</comment>
<feature type="transmembrane region" description="Helical" evidence="8">
    <location>
        <begin position="879"/>
        <end position="901"/>
    </location>
</feature>
<evidence type="ECO:0000313" key="11">
    <source>
        <dbReference type="Proteomes" id="UP000014500"/>
    </source>
</evidence>
<feature type="transmembrane region" description="Helical" evidence="8">
    <location>
        <begin position="393"/>
        <end position="413"/>
    </location>
</feature>
<dbReference type="GO" id="GO:0007224">
    <property type="term" value="P:smoothened signaling pathway"/>
    <property type="evidence" value="ECO:0007669"/>
    <property type="project" value="TreeGrafter"/>
</dbReference>
<dbReference type="PROSITE" id="PS50156">
    <property type="entry name" value="SSD"/>
    <property type="match status" value="1"/>
</dbReference>
<keyword evidence="2 8" id="KW-0812">Transmembrane</keyword>
<dbReference type="EMBL" id="JH432001">
    <property type="status" value="NOT_ANNOTATED_CDS"/>
    <property type="molecule type" value="Genomic_DNA"/>
</dbReference>
<accession>T1JPJ7</accession>
<dbReference type="PANTHER" id="PTHR45951:SF3">
    <property type="entry name" value="PROTEIN DISPATCHED"/>
    <property type="match status" value="1"/>
</dbReference>
<keyword evidence="5" id="KW-0325">Glycoprotein</keyword>
<feature type="compositionally biased region" description="Polar residues" evidence="7">
    <location>
        <begin position="1164"/>
        <end position="1174"/>
    </location>
</feature>
<dbReference type="HOGENOM" id="CLU_004076_0_0_1"/>
<feature type="region of interest" description="Disordered" evidence="7">
    <location>
        <begin position="1164"/>
        <end position="1197"/>
    </location>
</feature>
<feature type="transmembrane region" description="Helical" evidence="8">
    <location>
        <begin position="936"/>
        <end position="958"/>
    </location>
</feature>
<name>T1JPJ7_STRMM</name>
<dbReference type="STRING" id="126957.T1JPJ7"/>
<evidence type="ECO:0000256" key="6">
    <source>
        <dbReference type="ARBA" id="ARBA00038046"/>
    </source>
</evidence>
<feature type="transmembrane region" description="Helical" evidence="8">
    <location>
        <begin position="454"/>
        <end position="476"/>
    </location>
</feature>
<dbReference type="AlphaFoldDB" id="T1JPJ7"/>
<evidence type="ECO:0000256" key="4">
    <source>
        <dbReference type="ARBA" id="ARBA00023136"/>
    </source>
</evidence>
<evidence type="ECO:0000313" key="10">
    <source>
        <dbReference type="EnsemblMetazoa" id="SMAR015774-PA"/>
    </source>
</evidence>
<feature type="transmembrane region" description="Helical" evidence="8">
    <location>
        <begin position="419"/>
        <end position="442"/>
    </location>
</feature>
<reference evidence="10" key="2">
    <citation type="submission" date="2015-02" db="UniProtKB">
        <authorList>
            <consortium name="EnsemblMetazoa"/>
        </authorList>
    </citation>
    <scope>IDENTIFICATION</scope>
</reference>
<keyword evidence="3 8" id="KW-1133">Transmembrane helix</keyword>
<organism evidence="10 11">
    <name type="scientific">Strigamia maritima</name>
    <name type="common">European centipede</name>
    <name type="synonym">Geophilus maritimus</name>
    <dbReference type="NCBI Taxonomy" id="126957"/>
    <lineage>
        <taxon>Eukaryota</taxon>
        <taxon>Metazoa</taxon>
        <taxon>Ecdysozoa</taxon>
        <taxon>Arthropoda</taxon>
        <taxon>Myriapoda</taxon>
        <taxon>Chilopoda</taxon>
        <taxon>Pleurostigmophora</taxon>
        <taxon>Geophilomorpha</taxon>
        <taxon>Linotaeniidae</taxon>
        <taxon>Strigamia</taxon>
    </lineage>
</organism>
<protein>
    <recommendedName>
        <fullName evidence="9">SSD domain-containing protein</fullName>
    </recommendedName>
</protein>
<feature type="transmembrane region" description="Helical" evidence="8">
    <location>
        <begin position="978"/>
        <end position="995"/>
    </location>
</feature>
<reference evidence="11" key="1">
    <citation type="submission" date="2011-05" db="EMBL/GenBank/DDBJ databases">
        <authorList>
            <person name="Richards S.R."/>
            <person name="Qu J."/>
            <person name="Jiang H."/>
            <person name="Jhangiani S.N."/>
            <person name="Agravi P."/>
            <person name="Goodspeed R."/>
            <person name="Gross S."/>
            <person name="Mandapat C."/>
            <person name="Jackson L."/>
            <person name="Mathew T."/>
            <person name="Pu L."/>
            <person name="Thornton R."/>
            <person name="Saada N."/>
            <person name="Wilczek-Boney K.B."/>
            <person name="Lee S."/>
            <person name="Kovar C."/>
            <person name="Wu Y."/>
            <person name="Scherer S.E."/>
            <person name="Worley K.C."/>
            <person name="Muzny D.M."/>
            <person name="Gibbs R."/>
        </authorList>
    </citation>
    <scope>NUCLEOTIDE SEQUENCE</scope>
    <source>
        <strain evidence="11">Brora</strain>
    </source>
</reference>
<evidence type="ECO:0000256" key="5">
    <source>
        <dbReference type="ARBA" id="ARBA00023180"/>
    </source>
</evidence>
<dbReference type="InterPro" id="IPR001036">
    <property type="entry name" value="Acrflvin-R"/>
</dbReference>
<sequence length="1197" mass="135226">VDASQSLERKKKNINLQNNELANEICDQSFYFDSYARLLAHHPYAVIAAVILVVGVCFISVLTLHRLPTFEDPQLGFSPRGTVYSQRETAWNNLIEATRYSGPFTLNPIEHAYISKFFKNFASSSSTAKIKQDSSMQDDDPLTGFGIVTGNETESHAKDRLMEDDWVILENLKENGHLVVQEESLPQHFAASDFFCGEPSSSYSRVIFESVSDESLFTVHSFQSMCFIEQLKLKSVPEFYDLCELRMNGKCCPSWSLPNYLLLLRNKTSCQAFVQEDIEYLLRTLEGCSKFYNNLELKPDCFENEESCHGIPKNCILFNAVYTILHYLTDIDFLNKDRSNSTHLTYAMSFLPVACSSKVLPYFQALEKQVLSNGNIRIIAMNMGLKNTLFDEYLLHDTLFLALALVLIFLLMWMYTNSFLITIMTVLAIVFSLGIAYCLYTFVFEVKFFPFMNLLASVIVIGVGADDAFIYCKVWACAKSERNNGTLVKLVGDTLKHATVSMFVTSLTTATAFYASYVSSITAIKCFSLFAGTTVLVNFLLMITWLPATIVIAERWCSLNCCICIPPFGLYAPQLQRYTFCSQVCNFLWKLHYRCMEWARIFFEKILPCIVIKPRYLWLFLLSAIALCSVLIVFYYPGLQLPDSEEFQILSSDHPFEIYDLRLRKKFWFEKMKNTNALFKMPLTIVWGIKPVDNGDYLDPASKGTLEIDDTFDVVHPESQKWLLSFCQELRAQPFYQSTMGALLPNCFIETFKSWMRRRCVDPNLINRSPCCERSPFPFTERVFNSCIHEGVKSLYETPVMYRLPGIAGPRFSTSTQKVEAVVVEYDSNQPETLSYSEIDNFAKQVEAWVEQKLQTAPPGMKNGWFISYLGFYDLQRSLLYGTIEAIGAAMAVSFVVIFLTTLNILLSLYAVVTVASIICVTMASLVLLDWKMNVLESIAATVAIGLAVDFTLHYGVAYKLSPENDRESAVIFSLSRMGSPISMAAFTTFLAGLCMSGSSVLSYTQIGTFIMILMVTSWIYSTFFFQSILRFIGPENKLLQLEYPTVSCCCETTAEVRIDKTVYNYAVSESTLSTSSASYPNPGNANEIHELEPLATPRSLKVDNRPTRASLRRHNRFRKSNRQRSGSLTVTFSDADCSLSEFVAVSPRKVSLPTGVIETSDNGSSMNVGLASSSEDKVVPNPENGTGVWLRRDPEV</sequence>
<evidence type="ECO:0000256" key="8">
    <source>
        <dbReference type="SAM" id="Phobius"/>
    </source>
</evidence>
<dbReference type="SUPFAM" id="SSF82866">
    <property type="entry name" value="Multidrug efflux transporter AcrB transmembrane domain"/>
    <property type="match status" value="2"/>
</dbReference>
<evidence type="ECO:0000256" key="1">
    <source>
        <dbReference type="ARBA" id="ARBA00004141"/>
    </source>
</evidence>
<dbReference type="GO" id="GO:0022857">
    <property type="term" value="F:transmembrane transporter activity"/>
    <property type="evidence" value="ECO:0007669"/>
    <property type="project" value="InterPro"/>
</dbReference>
<dbReference type="Gene3D" id="1.20.1640.10">
    <property type="entry name" value="Multidrug efflux transporter AcrB transmembrane domain"/>
    <property type="match status" value="2"/>
</dbReference>
<feature type="transmembrane region" description="Helical" evidence="8">
    <location>
        <begin position="527"/>
        <end position="546"/>
    </location>
</feature>
<dbReference type="InterPro" id="IPR052081">
    <property type="entry name" value="Dispatched_Hh_regulator"/>
</dbReference>